<gene>
    <name evidence="12" type="ORF">V1478_008134</name>
</gene>
<dbReference type="Gene3D" id="1.10.287.660">
    <property type="entry name" value="Helix hairpin bin"/>
    <property type="match status" value="1"/>
</dbReference>
<evidence type="ECO:0000256" key="10">
    <source>
        <dbReference type="SAM" id="Coils"/>
    </source>
</evidence>
<sequence length="167" mass="19638">MNLLLISTLICILEYIVPIVITYFTGHLYVGKKQEAELRKNLAILRQEMASISMVDEFSKYAKLQRKYNKLENTLKDIENDRLSSRKKARLLTIYGFRIINGILIIILLCIYHNESVMKLPKDTLWPINHFLTWPTDREDSISLIMWFIITKIALFKCTQIHMISNC</sequence>
<keyword evidence="6 11" id="KW-1133">Transmembrane helix</keyword>
<dbReference type="InterPro" id="IPR029012">
    <property type="entry name" value="Helix_hairpin_bin_sf"/>
</dbReference>
<accession>A0ABD2AXX4</accession>
<comment type="similarity">
    <text evidence="2">Belongs to the WRB/GET1 family.</text>
</comment>
<organism evidence="12 13">
    <name type="scientific">Vespula squamosa</name>
    <name type="common">Southern yellow jacket</name>
    <name type="synonym">Wasp</name>
    <dbReference type="NCBI Taxonomy" id="30214"/>
    <lineage>
        <taxon>Eukaryota</taxon>
        <taxon>Metazoa</taxon>
        <taxon>Ecdysozoa</taxon>
        <taxon>Arthropoda</taxon>
        <taxon>Hexapoda</taxon>
        <taxon>Insecta</taxon>
        <taxon>Pterygota</taxon>
        <taxon>Neoptera</taxon>
        <taxon>Endopterygota</taxon>
        <taxon>Hymenoptera</taxon>
        <taxon>Apocrita</taxon>
        <taxon>Aculeata</taxon>
        <taxon>Vespoidea</taxon>
        <taxon>Vespidae</taxon>
        <taxon>Vespinae</taxon>
        <taxon>Vespula</taxon>
    </lineage>
</organism>
<evidence type="ECO:0000256" key="2">
    <source>
        <dbReference type="ARBA" id="ARBA00010799"/>
    </source>
</evidence>
<protein>
    <recommendedName>
        <fullName evidence="3">Guided entry of tail-anchored proteins factor 1</fullName>
    </recommendedName>
    <alternativeName>
        <fullName evidence="8">Tail-anchored protein insertion receptor WRB</fullName>
    </alternativeName>
    <alternativeName>
        <fullName evidence="9">Tryptophan-rich basic protein</fullName>
    </alternativeName>
</protein>
<evidence type="ECO:0000256" key="6">
    <source>
        <dbReference type="ARBA" id="ARBA00022989"/>
    </source>
</evidence>
<dbReference type="Pfam" id="PF04420">
    <property type="entry name" value="CHD5"/>
    <property type="match status" value="1"/>
</dbReference>
<keyword evidence="7 11" id="KW-0472">Membrane</keyword>
<keyword evidence="13" id="KW-1185">Reference proteome</keyword>
<evidence type="ECO:0000256" key="4">
    <source>
        <dbReference type="ARBA" id="ARBA00022692"/>
    </source>
</evidence>
<evidence type="ECO:0000256" key="1">
    <source>
        <dbReference type="ARBA" id="ARBA00004477"/>
    </source>
</evidence>
<evidence type="ECO:0000256" key="8">
    <source>
        <dbReference type="ARBA" id="ARBA00032437"/>
    </source>
</evidence>
<dbReference type="Proteomes" id="UP001607302">
    <property type="component" value="Unassembled WGS sequence"/>
</dbReference>
<dbReference type="InterPro" id="IPR028945">
    <property type="entry name" value="Get1"/>
</dbReference>
<evidence type="ECO:0000256" key="9">
    <source>
        <dbReference type="ARBA" id="ARBA00033006"/>
    </source>
</evidence>
<reference evidence="12 13" key="1">
    <citation type="journal article" date="2024" name="Ann. Entomol. Soc. Am.">
        <title>Genomic analyses of the southern and eastern yellowjacket wasps (Hymenoptera: Vespidae) reveal evolutionary signatures of social life.</title>
        <authorList>
            <person name="Catto M.A."/>
            <person name="Caine P.B."/>
            <person name="Orr S.E."/>
            <person name="Hunt B.G."/>
            <person name="Goodisman M.A.D."/>
        </authorList>
    </citation>
    <scope>NUCLEOTIDE SEQUENCE [LARGE SCALE GENOMIC DNA]</scope>
    <source>
        <strain evidence="12">233</strain>
        <tissue evidence="12">Head and thorax</tissue>
    </source>
</reference>
<evidence type="ECO:0000256" key="5">
    <source>
        <dbReference type="ARBA" id="ARBA00022824"/>
    </source>
</evidence>
<name>A0ABD2AXX4_VESSQ</name>
<evidence type="ECO:0000256" key="11">
    <source>
        <dbReference type="SAM" id="Phobius"/>
    </source>
</evidence>
<comment type="caution">
    <text evidence="12">The sequence shown here is derived from an EMBL/GenBank/DDBJ whole genome shotgun (WGS) entry which is preliminary data.</text>
</comment>
<proteinExistence type="inferred from homology"/>
<dbReference type="PANTHER" id="PTHR42650:SF1">
    <property type="entry name" value="GUIDED ENTRY OF TAIL-ANCHORED PROTEINS FACTOR 1"/>
    <property type="match status" value="1"/>
</dbReference>
<keyword evidence="4 11" id="KW-0812">Transmembrane</keyword>
<feature type="coiled-coil region" evidence="10">
    <location>
        <begin position="54"/>
        <end position="88"/>
    </location>
</feature>
<dbReference type="GO" id="GO:0090150">
    <property type="term" value="P:establishment of protein localization to membrane"/>
    <property type="evidence" value="ECO:0007669"/>
    <property type="project" value="UniProtKB-ARBA"/>
</dbReference>
<dbReference type="PANTHER" id="PTHR42650">
    <property type="entry name" value="TAIL-ANCHORED PROTEIN INSERTION RECEPTOR WRB"/>
    <property type="match status" value="1"/>
</dbReference>
<evidence type="ECO:0000256" key="3">
    <source>
        <dbReference type="ARBA" id="ARBA00017951"/>
    </source>
</evidence>
<evidence type="ECO:0000313" key="12">
    <source>
        <dbReference type="EMBL" id="KAL2725461.1"/>
    </source>
</evidence>
<feature type="transmembrane region" description="Helical" evidence="11">
    <location>
        <begin position="141"/>
        <end position="159"/>
    </location>
</feature>
<evidence type="ECO:0000313" key="13">
    <source>
        <dbReference type="Proteomes" id="UP001607302"/>
    </source>
</evidence>
<dbReference type="EMBL" id="JAUDFV010000138">
    <property type="protein sequence ID" value="KAL2725461.1"/>
    <property type="molecule type" value="Genomic_DNA"/>
</dbReference>
<feature type="transmembrane region" description="Helical" evidence="11">
    <location>
        <begin position="6"/>
        <end position="30"/>
    </location>
</feature>
<evidence type="ECO:0000256" key="7">
    <source>
        <dbReference type="ARBA" id="ARBA00023136"/>
    </source>
</evidence>
<dbReference type="AlphaFoldDB" id="A0ABD2AXX4"/>
<dbReference type="GO" id="GO:0005789">
    <property type="term" value="C:endoplasmic reticulum membrane"/>
    <property type="evidence" value="ECO:0007669"/>
    <property type="project" value="UniProtKB-SubCell"/>
</dbReference>
<keyword evidence="5" id="KW-0256">Endoplasmic reticulum</keyword>
<keyword evidence="10" id="KW-0175">Coiled coil</keyword>
<feature type="transmembrane region" description="Helical" evidence="11">
    <location>
        <begin position="92"/>
        <end position="114"/>
    </location>
</feature>
<comment type="subcellular location">
    <subcellularLocation>
        <location evidence="1">Endoplasmic reticulum membrane</location>
        <topology evidence="1">Multi-pass membrane protein</topology>
    </subcellularLocation>
</comment>